<dbReference type="PANTHER" id="PTHR43228:SF1">
    <property type="entry name" value="TWO-COMPONENT RESPONSE REGULATOR ARR22"/>
    <property type="match status" value="1"/>
</dbReference>
<feature type="domain" description="Response regulatory" evidence="3">
    <location>
        <begin position="11"/>
        <end position="130"/>
    </location>
</feature>
<sequence>MRASADLSNLSYLVVDDNTHMRSILRSILAGFGARRIHEAADGADALESVIDRMPDLVVCDWAMAPVGGADFVRLLRADGDRMVATTPVIVVTAHARRPVIVEAVRLGIHGFIAKPLSPAVLYDRITDVVLRQQRLGRTLGNFELRHIRQTAAQDGACSRTASHTPAARTGAPAERPQFLPQPVAYL</sequence>
<dbReference type="eggNOG" id="COG0745">
    <property type="taxonomic scope" value="Bacteria"/>
</dbReference>
<feature type="region of interest" description="Disordered" evidence="2">
    <location>
        <begin position="154"/>
        <end position="175"/>
    </location>
</feature>
<evidence type="ECO:0000256" key="2">
    <source>
        <dbReference type="SAM" id="MobiDB-lite"/>
    </source>
</evidence>
<gene>
    <name evidence="4" type="ordered locus">SL003B_2749</name>
</gene>
<accession>F2J5B3</accession>
<evidence type="ECO:0000313" key="4">
    <source>
        <dbReference type="EMBL" id="ADZ71172.1"/>
    </source>
</evidence>
<dbReference type="EMBL" id="CP002568">
    <property type="protein sequence ID" value="ADZ71172.1"/>
    <property type="molecule type" value="Genomic_DNA"/>
</dbReference>
<dbReference type="Pfam" id="PF00072">
    <property type="entry name" value="Response_reg"/>
    <property type="match status" value="1"/>
</dbReference>
<evidence type="ECO:0000256" key="1">
    <source>
        <dbReference type="PROSITE-ProRule" id="PRU00169"/>
    </source>
</evidence>
<dbReference type="HOGENOM" id="CLU_000445_69_12_5"/>
<feature type="modified residue" description="4-aspartylphosphate" evidence="1">
    <location>
        <position position="61"/>
    </location>
</feature>
<evidence type="ECO:0000259" key="3">
    <source>
        <dbReference type="PROSITE" id="PS50110"/>
    </source>
</evidence>
<dbReference type="GO" id="GO:0000160">
    <property type="term" value="P:phosphorelay signal transduction system"/>
    <property type="evidence" value="ECO:0007669"/>
    <property type="project" value="InterPro"/>
</dbReference>
<reference evidence="4 5" key="1">
    <citation type="journal article" date="2011" name="J. Bacteriol.">
        <title>Complete genome sequence of Polymorphum gilvum SL003B-26A1T, a crude oil-degrading bacterium from oil-polluted saline soil.</title>
        <authorList>
            <person name="Li S.G."/>
            <person name="Tang Y.Q."/>
            <person name="Nie Y."/>
            <person name="Cai M."/>
            <person name="Wu X.L."/>
        </authorList>
    </citation>
    <scope>NUCLEOTIDE SEQUENCE [LARGE SCALE GENOMIC DNA]</scope>
    <source>
        <strain evidence="5">LMG 25793 / CGMCC 1.9160 / SL003B-26A1</strain>
    </source>
</reference>
<dbReference type="InterPro" id="IPR052048">
    <property type="entry name" value="ST_Response_Regulator"/>
</dbReference>
<dbReference type="AlphaFoldDB" id="F2J5B3"/>
<dbReference type="RefSeq" id="WP_013653486.1">
    <property type="nucleotide sequence ID" value="NC_015259.1"/>
</dbReference>
<dbReference type="InterPro" id="IPR011006">
    <property type="entry name" value="CheY-like_superfamily"/>
</dbReference>
<keyword evidence="5" id="KW-1185">Reference proteome</keyword>
<dbReference type="Gene3D" id="3.40.50.2300">
    <property type="match status" value="1"/>
</dbReference>
<dbReference type="KEGG" id="pgv:SL003B_2749"/>
<organism evidence="4 5">
    <name type="scientific">Polymorphum gilvum (strain LMG 25793 / CGMCC 1.9160 / SL003B-26A1)</name>
    <dbReference type="NCBI Taxonomy" id="991905"/>
    <lineage>
        <taxon>Bacteria</taxon>
        <taxon>Pseudomonadati</taxon>
        <taxon>Pseudomonadota</taxon>
        <taxon>Alphaproteobacteria</taxon>
        <taxon>Rhodobacterales</taxon>
        <taxon>Paracoccaceae</taxon>
        <taxon>Polymorphum</taxon>
    </lineage>
</organism>
<dbReference type="SUPFAM" id="SSF52172">
    <property type="entry name" value="CheY-like"/>
    <property type="match status" value="1"/>
</dbReference>
<dbReference type="OrthoDB" id="9786548at2"/>
<name>F2J5B3_POLGS</name>
<dbReference type="PANTHER" id="PTHR43228">
    <property type="entry name" value="TWO-COMPONENT RESPONSE REGULATOR"/>
    <property type="match status" value="1"/>
</dbReference>
<dbReference type="PROSITE" id="PS50110">
    <property type="entry name" value="RESPONSE_REGULATORY"/>
    <property type="match status" value="1"/>
</dbReference>
<protein>
    <submittedName>
        <fullName evidence="4">Response regulator receiver domain protein (CheY-like)</fullName>
    </submittedName>
</protein>
<dbReference type="Proteomes" id="UP000008130">
    <property type="component" value="Chromosome"/>
</dbReference>
<dbReference type="SMART" id="SM00448">
    <property type="entry name" value="REC"/>
    <property type="match status" value="1"/>
</dbReference>
<dbReference type="STRING" id="991905.SL003B_2749"/>
<dbReference type="InterPro" id="IPR001789">
    <property type="entry name" value="Sig_transdc_resp-reg_receiver"/>
</dbReference>
<evidence type="ECO:0000313" key="5">
    <source>
        <dbReference type="Proteomes" id="UP000008130"/>
    </source>
</evidence>
<proteinExistence type="predicted"/>
<keyword evidence="1" id="KW-0597">Phosphoprotein</keyword>